<dbReference type="GO" id="GO:0003676">
    <property type="term" value="F:nucleic acid binding"/>
    <property type="evidence" value="ECO:0007669"/>
    <property type="project" value="InterPro"/>
</dbReference>
<evidence type="ECO:0000313" key="3">
    <source>
        <dbReference type="Proteomes" id="UP000326907"/>
    </source>
</evidence>
<name>A0A5N5EBT5_9ACTN</name>
<evidence type="ECO:0000259" key="1">
    <source>
        <dbReference type="Pfam" id="PF13358"/>
    </source>
</evidence>
<dbReference type="InterPro" id="IPR038717">
    <property type="entry name" value="Tc1-like_DDE_dom"/>
</dbReference>
<proteinExistence type="predicted"/>
<comment type="caution">
    <text evidence="2">The sequence shown here is derived from an EMBL/GenBank/DDBJ whole genome shotgun (WGS) entry which is preliminary data.</text>
</comment>
<organism evidence="2 3">
    <name type="scientific">Streptomyces arboris</name>
    <dbReference type="NCBI Taxonomy" id="2600619"/>
    <lineage>
        <taxon>Bacteria</taxon>
        <taxon>Bacillati</taxon>
        <taxon>Actinomycetota</taxon>
        <taxon>Actinomycetes</taxon>
        <taxon>Kitasatosporales</taxon>
        <taxon>Streptomycetaceae</taxon>
        <taxon>Streptomyces</taxon>
    </lineage>
</organism>
<keyword evidence="2" id="KW-0255">Endonuclease</keyword>
<dbReference type="EMBL" id="VYUA01000066">
    <property type="protein sequence ID" value="KAB2587956.1"/>
    <property type="molecule type" value="Genomic_DNA"/>
</dbReference>
<dbReference type="Proteomes" id="UP000326907">
    <property type="component" value="Unassembled WGS sequence"/>
</dbReference>
<evidence type="ECO:0000313" key="2">
    <source>
        <dbReference type="EMBL" id="KAB2587956.1"/>
    </source>
</evidence>
<dbReference type="GO" id="GO:0004519">
    <property type="term" value="F:endonuclease activity"/>
    <property type="evidence" value="ECO:0007669"/>
    <property type="project" value="UniProtKB-KW"/>
</dbReference>
<gene>
    <name evidence="2" type="ORF">F5983_35125</name>
</gene>
<keyword evidence="2" id="KW-0540">Nuclease</keyword>
<keyword evidence="3" id="KW-1185">Reference proteome</keyword>
<dbReference type="Gene3D" id="3.30.420.10">
    <property type="entry name" value="Ribonuclease H-like superfamily/Ribonuclease H"/>
    <property type="match status" value="1"/>
</dbReference>
<protein>
    <submittedName>
        <fullName evidence="2">DDE endonuclease</fullName>
    </submittedName>
</protein>
<sequence length="194" mass="21967">MASGAWLVFEDEAGFSMTPPHAHTWGRRGHTPVIRVRGRSRRRTSVAALCCYRPGEPSRLIHRPRNHLLLKGARKSFSWQDYRDLLVRAHIQLGGPIVVVWDNLNTHLAAGLKHYEAEHDWLTTVRLPAYAPDLNPAEAVWSLVRRATANTAFDTPEDLDRKLCRELRRIQLRPHLIDGCLTATGLTINPPTPP</sequence>
<keyword evidence="2" id="KW-0378">Hydrolase</keyword>
<dbReference type="Pfam" id="PF13358">
    <property type="entry name" value="DDE_3"/>
    <property type="match status" value="1"/>
</dbReference>
<dbReference type="InterPro" id="IPR036397">
    <property type="entry name" value="RNaseH_sf"/>
</dbReference>
<reference evidence="2 3" key="1">
    <citation type="submission" date="2019-09" db="EMBL/GenBank/DDBJ databases">
        <authorList>
            <person name="Liu P."/>
        </authorList>
    </citation>
    <scope>NUCLEOTIDE SEQUENCE [LARGE SCALE GENOMIC DNA]</scope>
    <source>
        <strain evidence="2 3">TRM68085</strain>
    </source>
</reference>
<dbReference type="AlphaFoldDB" id="A0A5N5EBT5"/>
<feature type="domain" description="Tc1-like transposase DDE" evidence="1">
    <location>
        <begin position="7"/>
        <end position="159"/>
    </location>
</feature>
<accession>A0A5N5EBT5</accession>